<sequence length="303" mass="34087">MFFASTVTFAEVEDRIVANVNGEIILLSEVKKQIALLKGFSEKKKVEIKPGELANENILNSMIDEKIMAHYARENNVVIKESAVDKSVEKVKQKSNITDEVLSELLQREGMTIKDYREKIKNQMMIRQIMSLEVPSVEISDEEAKNYYKRNKAKFIKPGKVRAAHIIILLGADGAREAESKKRIEEILKEIRGGADFALMAKANSEDGAAKDGGDLGWFARGKMLPAFEKLAFSLKKGEVGGPVKTKYGYHLIKVLDVTTPEPTPYAEVVGNIKNMLKAEAYQKRSSAWIERLRSQAYIEILY</sequence>
<dbReference type="AlphaFoldDB" id="A0A3B1BTV3"/>
<dbReference type="InterPro" id="IPR000297">
    <property type="entry name" value="PPIase_PpiC"/>
</dbReference>
<protein>
    <recommendedName>
        <fullName evidence="2">PpiC domain-containing protein</fullName>
    </recommendedName>
</protein>
<evidence type="ECO:0000256" key="1">
    <source>
        <dbReference type="ARBA" id="ARBA00022764"/>
    </source>
</evidence>
<gene>
    <name evidence="3" type="ORF">MNBD_NITROSPINAE01-1045</name>
</gene>
<dbReference type="PANTHER" id="PTHR47245:SF2">
    <property type="entry name" value="PEPTIDYL-PROLYL CIS-TRANS ISOMERASE HP_0175-RELATED"/>
    <property type="match status" value="1"/>
</dbReference>
<accession>A0A3B1BTV3</accession>
<dbReference type="InterPro" id="IPR046357">
    <property type="entry name" value="PPIase_dom_sf"/>
</dbReference>
<name>A0A3B1BTV3_9ZZZZ</name>
<dbReference type="EMBL" id="UOGC01000017">
    <property type="protein sequence ID" value="VAX15633.1"/>
    <property type="molecule type" value="Genomic_DNA"/>
</dbReference>
<dbReference type="Pfam" id="PF13616">
    <property type="entry name" value="Rotamase_3"/>
    <property type="match status" value="1"/>
</dbReference>
<dbReference type="Pfam" id="PF09312">
    <property type="entry name" value="SurA_N"/>
    <property type="match status" value="1"/>
</dbReference>
<proteinExistence type="predicted"/>
<dbReference type="SUPFAM" id="SSF54534">
    <property type="entry name" value="FKBP-like"/>
    <property type="match status" value="1"/>
</dbReference>
<evidence type="ECO:0000313" key="3">
    <source>
        <dbReference type="EMBL" id="VAX15633.1"/>
    </source>
</evidence>
<dbReference type="PROSITE" id="PS50198">
    <property type="entry name" value="PPIC_PPIASE_2"/>
    <property type="match status" value="1"/>
</dbReference>
<dbReference type="SUPFAM" id="SSF109998">
    <property type="entry name" value="Triger factor/SurA peptide-binding domain-like"/>
    <property type="match status" value="1"/>
</dbReference>
<evidence type="ECO:0000259" key="2">
    <source>
        <dbReference type="PROSITE" id="PS50198"/>
    </source>
</evidence>
<dbReference type="GO" id="GO:0003755">
    <property type="term" value="F:peptidyl-prolyl cis-trans isomerase activity"/>
    <property type="evidence" value="ECO:0007669"/>
    <property type="project" value="InterPro"/>
</dbReference>
<organism evidence="3">
    <name type="scientific">hydrothermal vent metagenome</name>
    <dbReference type="NCBI Taxonomy" id="652676"/>
    <lineage>
        <taxon>unclassified sequences</taxon>
        <taxon>metagenomes</taxon>
        <taxon>ecological metagenomes</taxon>
    </lineage>
</organism>
<keyword evidence="1" id="KW-0574">Periplasm</keyword>
<reference evidence="3" key="1">
    <citation type="submission" date="2018-06" db="EMBL/GenBank/DDBJ databases">
        <authorList>
            <person name="Zhirakovskaya E."/>
        </authorList>
    </citation>
    <scope>NUCLEOTIDE SEQUENCE</scope>
</reference>
<dbReference type="Gene3D" id="1.10.4030.10">
    <property type="entry name" value="Porin chaperone SurA, peptide-binding domain"/>
    <property type="match status" value="1"/>
</dbReference>
<dbReference type="PANTHER" id="PTHR47245">
    <property type="entry name" value="PEPTIDYLPROLYL ISOMERASE"/>
    <property type="match status" value="1"/>
</dbReference>
<dbReference type="InterPro" id="IPR027304">
    <property type="entry name" value="Trigger_fact/SurA_dom_sf"/>
</dbReference>
<feature type="domain" description="PpiC" evidence="2">
    <location>
        <begin position="158"/>
        <end position="257"/>
    </location>
</feature>
<dbReference type="InterPro" id="IPR050245">
    <property type="entry name" value="PrsA_foldase"/>
</dbReference>
<dbReference type="InterPro" id="IPR015391">
    <property type="entry name" value="SurA_N"/>
</dbReference>
<dbReference type="Gene3D" id="3.10.50.40">
    <property type="match status" value="1"/>
</dbReference>